<dbReference type="RefSeq" id="WP_308716367.1">
    <property type="nucleotide sequence ID" value="NZ_JAVHUY010000037.1"/>
</dbReference>
<reference evidence="1 2" key="1">
    <citation type="submission" date="2023-08" db="EMBL/GenBank/DDBJ databases">
        <title>Phytohabitans sansha sp. nov., isolated from marine sediment.</title>
        <authorList>
            <person name="Zhao Y."/>
            <person name="Yi K."/>
        </authorList>
    </citation>
    <scope>NUCLEOTIDE SEQUENCE [LARGE SCALE GENOMIC DNA]</scope>
    <source>
        <strain evidence="1 2">ZYX-F-186</strain>
    </source>
</reference>
<organism evidence="1 2">
    <name type="scientific">Phytohabitans maris</name>
    <dbReference type="NCBI Taxonomy" id="3071409"/>
    <lineage>
        <taxon>Bacteria</taxon>
        <taxon>Bacillati</taxon>
        <taxon>Actinomycetota</taxon>
        <taxon>Actinomycetes</taxon>
        <taxon>Micromonosporales</taxon>
        <taxon>Micromonosporaceae</taxon>
    </lineage>
</organism>
<comment type="caution">
    <text evidence="1">The sequence shown here is derived from an EMBL/GenBank/DDBJ whole genome shotgun (WGS) entry which is preliminary data.</text>
</comment>
<evidence type="ECO:0008006" key="3">
    <source>
        <dbReference type="Google" id="ProtNLM"/>
    </source>
</evidence>
<dbReference type="SUPFAM" id="SSF48452">
    <property type="entry name" value="TPR-like"/>
    <property type="match status" value="1"/>
</dbReference>
<evidence type="ECO:0000313" key="1">
    <source>
        <dbReference type="EMBL" id="MDQ7909106.1"/>
    </source>
</evidence>
<protein>
    <recommendedName>
        <fullName evidence="3">MalT-like TPR region domain-containing protein</fullName>
    </recommendedName>
</protein>
<name>A0ABU0ZPZ1_9ACTN</name>
<gene>
    <name evidence="1" type="ORF">RB614_31745</name>
</gene>
<dbReference type="InterPro" id="IPR011990">
    <property type="entry name" value="TPR-like_helical_dom_sf"/>
</dbReference>
<accession>A0ABU0ZPZ1</accession>
<keyword evidence="2" id="KW-1185">Reference proteome</keyword>
<sequence length="144" mass="15291">MRRRTQPCEAALNAAEDHFSQIHNTDGAAFLYSPTDLSRMAGSCYLFLDNAPKAAGYLTETLARTGVQTKAAAVAAANLALAHTRQGKIDEATASLHQAIDIIETTRGGAGLTVAFGAGKALAPWHHHTAVRQVHDRLLTLMTG</sequence>
<dbReference type="EMBL" id="JAVHUY010000037">
    <property type="protein sequence ID" value="MDQ7909106.1"/>
    <property type="molecule type" value="Genomic_DNA"/>
</dbReference>
<dbReference type="Proteomes" id="UP001230908">
    <property type="component" value="Unassembled WGS sequence"/>
</dbReference>
<proteinExistence type="predicted"/>
<dbReference type="Gene3D" id="1.25.40.10">
    <property type="entry name" value="Tetratricopeptide repeat domain"/>
    <property type="match status" value="1"/>
</dbReference>
<evidence type="ECO:0000313" key="2">
    <source>
        <dbReference type="Proteomes" id="UP001230908"/>
    </source>
</evidence>